<name>A0AAE0LES7_9CHLO</name>
<dbReference type="EMBL" id="LGRX02003528">
    <property type="protein sequence ID" value="KAK3282125.1"/>
    <property type="molecule type" value="Genomic_DNA"/>
</dbReference>
<feature type="compositionally biased region" description="Basic and acidic residues" evidence="1">
    <location>
        <begin position="72"/>
        <end position="85"/>
    </location>
</feature>
<evidence type="ECO:0000313" key="2">
    <source>
        <dbReference type="EMBL" id="KAK3282125.1"/>
    </source>
</evidence>
<keyword evidence="3" id="KW-1185">Reference proteome</keyword>
<organism evidence="2 3">
    <name type="scientific">Cymbomonas tetramitiformis</name>
    <dbReference type="NCBI Taxonomy" id="36881"/>
    <lineage>
        <taxon>Eukaryota</taxon>
        <taxon>Viridiplantae</taxon>
        <taxon>Chlorophyta</taxon>
        <taxon>Pyramimonadophyceae</taxon>
        <taxon>Pyramimonadales</taxon>
        <taxon>Pyramimonadaceae</taxon>
        <taxon>Cymbomonas</taxon>
    </lineage>
</organism>
<feature type="region of interest" description="Disordered" evidence="1">
    <location>
        <begin position="32"/>
        <end position="85"/>
    </location>
</feature>
<comment type="caution">
    <text evidence="2">The sequence shown here is derived from an EMBL/GenBank/DDBJ whole genome shotgun (WGS) entry which is preliminary data.</text>
</comment>
<protein>
    <submittedName>
        <fullName evidence="2">Uncharacterized protein</fullName>
    </submittedName>
</protein>
<gene>
    <name evidence="2" type="ORF">CYMTET_10120</name>
</gene>
<proteinExistence type="predicted"/>
<accession>A0AAE0LES7</accession>
<evidence type="ECO:0000313" key="3">
    <source>
        <dbReference type="Proteomes" id="UP001190700"/>
    </source>
</evidence>
<reference evidence="2 3" key="1">
    <citation type="journal article" date="2015" name="Genome Biol. Evol.">
        <title>Comparative Genomics of a Bacterivorous Green Alga Reveals Evolutionary Causalities and Consequences of Phago-Mixotrophic Mode of Nutrition.</title>
        <authorList>
            <person name="Burns J.A."/>
            <person name="Paasch A."/>
            <person name="Narechania A."/>
            <person name="Kim E."/>
        </authorList>
    </citation>
    <scope>NUCLEOTIDE SEQUENCE [LARGE SCALE GENOMIC DNA]</scope>
    <source>
        <strain evidence="2 3">PLY_AMNH</strain>
    </source>
</reference>
<dbReference type="AlphaFoldDB" id="A0AAE0LES7"/>
<evidence type="ECO:0000256" key="1">
    <source>
        <dbReference type="SAM" id="MobiDB-lite"/>
    </source>
</evidence>
<dbReference type="Proteomes" id="UP001190700">
    <property type="component" value="Unassembled WGS sequence"/>
</dbReference>
<sequence length="130" mass="14790">MEGAISEDEHQQYLAALEHNFVMKLVTFTNQNTDVDDIGEPAVESVASSEDRTQENENELDCESLNDATTEEAPRCRERRTSEGKYEHCERTESSFVSIEWPGNFEDDLGKLITTYEQGITAQLESHKEL</sequence>